<keyword evidence="4" id="KW-1185">Reference proteome</keyword>
<gene>
    <name evidence="3" type="ORF">ACFQ4L_01720</name>
</gene>
<accession>A0ABW4DJF8</accession>
<proteinExistence type="predicted"/>
<organism evidence="3 4">
    <name type="scientific">Lapidilactobacillus mulanensis</name>
    <dbReference type="NCBI Taxonomy" id="2485999"/>
    <lineage>
        <taxon>Bacteria</taxon>
        <taxon>Bacillati</taxon>
        <taxon>Bacillota</taxon>
        <taxon>Bacilli</taxon>
        <taxon>Lactobacillales</taxon>
        <taxon>Lactobacillaceae</taxon>
        <taxon>Lapidilactobacillus</taxon>
    </lineage>
</organism>
<dbReference type="Proteomes" id="UP001597244">
    <property type="component" value="Unassembled WGS sequence"/>
</dbReference>
<feature type="transmembrane region" description="Helical" evidence="1">
    <location>
        <begin position="73"/>
        <end position="96"/>
    </location>
</feature>
<comment type="caution">
    <text evidence="3">The sequence shown here is derived from an EMBL/GenBank/DDBJ whole genome shotgun (WGS) entry which is preliminary data.</text>
</comment>
<keyword evidence="1" id="KW-0472">Membrane</keyword>
<keyword evidence="1" id="KW-1133">Transmembrane helix</keyword>
<dbReference type="RefSeq" id="WP_125578551.1">
    <property type="nucleotide sequence ID" value="NZ_JBHTOF010000019.1"/>
</dbReference>
<keyword evidence="1" id="KW-0812">Transmembrane</keyword>
<dbReference type="InterPro" id="IPR025672">
    <property type="entry name" value="Sigma_reg_C_dom"/>
</dbReference>
<dbReference type="Pfam" id="PF13791">
    <property type="entry name" value="Sigma_reg_C"/>
    <property type="match status" value="1"/>
</dbReference>
<name>A0ABW4DJF8_9LACO</name>
<dbReference type="EMBL" id="JBHTOF010000019">
    <property type="protein sequence ID" value="MFD1464810.1"/>
    <property type="molecule type" value="Genomic_DNA"/>
</dbReference>
<evidence type="ECO:0000313" key="4">
    <source>
        <dbReference type="Proteomes" id="UP001597244"/>
    </source>
</evidence>
<protein>
    <submittedName>
        <fullName evidence="3">Anti sigma factor C-terminal domain-containing protein</fullName>
    </submittedName>
</protein>
<evidence type="ECO:0000256" key="1">
    <source>
        <dbReference type="SAM" id="Phobius"/>
    </source>
</evidence>
<sequence length="407" mass="45837">MSDRDDLQRLLAKYEAGTATDAEIKQVHEKLKDFETFQDDLTKDNEFSVKGAAELSVPELDPHKFKRQARRRWLKLGGLILVSLLVILSLINWLILPLADRFYYDPRKTAENSPLSEYQLYASVYTKLTDPVYRLNSVMVADTGVGSYRIESTDSAASKVLTTQTRTVTTEITRNQINNFSTTESDPSQDLTAALRLPTAKEVKARETWTQQTKEKVADLPASSVVSGKLTFKKALTIKQVFQMFGVEDELAATDIKVYWSVVDTGKINNDFGFDWYGSATTLGSAVGQSNSYLRKLDQKYPELFFAINQSREIYNPAKVQAAHFKSGLKYLIDQQKTVGKYTIKNRNPQEFARALKYVEQHGVKIRGVYLDATAKKFTALADNANVAAVEVIGAELYNESFNNPEK</sequence>
<reference evidence="4" key="1">
    <citation type="journal article" date="2019" name="Int. J. Syst. Evol. Microbiol.">
        <title>The Global Catalogue of Microorganisms (GCM) 10K type strain sequencing project: providing services to taxonomists for standard genome sequencing and annotation.</title>
        <authorList>
            <consortium name="The Broad Institute Genomics Platform"/>
            <consortium name="The Broad Institute Genome Sequencing Center for Infectious Disease"/>
            <person name="Wu L."/>
            <person name="Ma J."/>
        </authorList>
    </citation>
    <scope>NUCLEOTIDE SEQUENCE [LARGE SCALE GENOMIC DNA]</scope>
    <source>
        <strain evidence="4">CCM 8951</strain>
    </source>
</reference>
<feature type="domain" description="Sigma factor regulator C-terminal" evidence="2">
    <location>
        <begin position="219"/>
        <end position="392"/>
    </location>
</feature>
<evidence type="ECO:0000313" key="3">
    <source>
        <dbReference type="EMBL" id="MFD1464810.1"/>
    </source>
</evidence>
<evidence type="ECO:0000259" key="2">
    <source>
        <dbReference type="Pfam" id="PF13791"/>
    </source>
</evidence>